<dbReference type="GO" id="GO:0006282">
    <property type="term" value="P:regulation of DNA repair"/>
    <property type="evidence" value="ECO:0007669"/>
    <property type="project" value="UniProtKB-UniRule"/>
</dbReference>
<dbReference type="PANTHER" id="PTHR33602:SF1">
    <property type="entry name" value="REGULATORY PROTEIN RECX FAMILY PROTEIN"/>
    <property type="match status" value="1"/>
</dbReference>
<dbReference type="EMBL" id="CP014141">
    <property type="protein sequence ID" value="AMA75730.1"/>
    <property type="molecule type" value="Genomic_DNA"/>
</dbReference>
<dbReference type="Proteomes" id="UP000061630">
    <property type="component" value="Chromosome"/>
</dbReference>
<feature type="domain" description="RecX second three-helical" evidence="6">
    <location>
        <begin position="50"/>
        <end position="89"/>
    </location>
</feature>
<evidence type="ECO:0000259" key="7">
    <source>
        <dbReference type="Pfam" id="PF21982"/>
    </source>
</evidence>
<dbReference type="PANTHER" id="PTHR33602">
    <property type="entry name" value="REGULATORY PROTEIN RECX FAMILY PROTEIN"/>
    <property type="match status" value="1"/>
</dbReference>
<evidence type="ECO:0000313" key="9">
    <source>
        <dbReference type="Proteomes" id="UP000061630"/>
    </source>
</evidence>
<dbReference type="HAMAP" id="MF_01114">
    <property type="entry name" value="RecX"/>
    <property type="match status" value="1"/>
</dbReference>
<sequence>MGSEALAYAFRLLARKGYSRAALKAKLAARFGEAEAEAALGRLEAMGYLDDRAYAQAFVETRARRYGPRKLRALLLARGVPEEVVEEVLPEARVEEALEVLRRYRHRGDKARAVRFLAGRGFPLGVALEAWRLAKEEEEQYK</sequence>
<evidence type="ECO:0000256" key="2">
    <source>
        <dbReference type="ARBA" id="ARBA00009695"/>
    </source>
</evidence>
<evidence type="ECO:0000256" key="5">
    <source>
        <dbReference type="HAMAP-Rule" id="MF_01114"/>
    </source>
</evidence>
<dbReference type="NCBIfam" id="NF001065">
    <property type="entry name" value="PRK00117.5-5"/>
    <property type="match status" value="1"/>
</dbReference>
<evidence type="ECO:0000256" key="3">
    <source>
        <dbReference type="ARBA" id="ARBA00018111"/>
    </source>
</evidence>
<dbReference type="AlphaFoldDB" id="A0A0X8D7F0"/>
<protein>
    <recommendedName>
        <fullName evidence="3 5">Regulatory protein RecX</fullName>
    </recommendedName>
</protein>
<dbReference type="InterPro" id="IPR003783">
    <property type="entry name" value="Regulatory_RecX"/>
</dbReference>
<keyword evidence="4 5" id="KW-0963">Cytoplasm</keyword>
<accession>A0A0X8D7F0</accession>
<dbReference type="KEGG" id="tpar:AV541_06480"/>
<dbReference type="InterPro" id="IPR036388">
    <property type="entry name" value="WH-like_DNA-bd_sf"/>
</dbReference>
<dbReference type="GO" id="GO:0005737">
    <property type="term" value="C:cytoplasm"/>
    <property type="evidence" value="ECO:0007669"/>
    <property type="project" value="UniProtKB-SubCell"/>
</dbReference>
<evidence type="ECO:0000256" key="4">
    <source>
        <dbReference type="ARBA" id="ARBA00022490"/>
    </source>
</evidence>
<comment type="subcellular location">
    <subcellularLocation>
        <location evidence="1 5">Cytoplasm</location>
    </subcellularLocation>
</comment>
<dbReference type="InterPro" id="IPR053924">
    <property type="entry name" value="RecX_HTH_2nd"/>
</dbReference>
<evidence type="ECO:0000256" key="1">
    <source>
        <dbReference type="ARBA" id="ARBA00004496"/>
    </source>
</evidence>
<feature type="domain" description="RecX first three-helical" evidence="7">
    <location>
        <begin position="5"/>
        <end position="43"/>
    </location>
</feature>
<evidence type="ECO:0000259" key="6">
    <source>
        <dbReference type="Pfam" id="PF02631"/>
    </source>
</evidence>
<evidence type="ECO:0000313" key="8">
    <source>
        <dbReference type="EMBL" id="AMA75730.1"/>
    </source>
</evidence>
<dbReference type="Pfam" id="PF21982">
    <property type="entry name" value="RecX_HTH1"/>
    <property type="match status" value="1"/>
</dbReference>
<dbReference type="Gene3D" id="1.10.10.10">
    <property type="entry name" value="Winged helix-like DNA-binding domain superfamily/Winged helix DNA-binding domain"/>
    <property type="match status" value="2"/>
</dbReference>
<gene>
    <name evidence="5" type="primary">recX</name>
    <name evidence="8" type="ORF">AV541_06480</name>
</gene>
<comment type="similarity">
    <text evidence="2 5">Belongs to the RecX family.</text>
</comment>
<dbReference type="Pfam" id="PF02631">
    <property type="entry name" value="RecX_HTH2"/>
    <property type="match status" value="1"/>
</dbReference>
<name>A0A0X8D7F0_9DEIN</name>
<dbReference type="RefSeq" id="WP_060384526.1">
    <property type="nucleotide sequence ID" value="NZ_CP014141.1"/>
</dbReference>
<proteinExistence type="inferred from homology"/>
<dbReference type="InterPro" id="IPR053926">
    <property type="entry name" value="RecX_HTH_1st"/>
</dbReference>
<comment type="function">
    <text evidence="5">Modulates RecA activity.</text>
</comment>
<organism evidence="8 9">
    <name type="scientific">Thermus parvatiensis</name>
    <dbReference type="NCBI Taxonomy" id="456163"/>
    <lineage>
        <taxon>Bacteria</taxon>
        <taxon>Thermotogati</taxon>
        <taxon>Deinococcota</taxon>
        <taxon>Deinococci</taxon>
        <taxon>Thermales</taxon>
        <taxon>Thermaceae</taxon>
        <taxon>Thermus</taxon>
    </lineage>
</organism>
<reference evidence="8 9" key="1">
    <citation type="submission" date="2016-01" db="EMBL/GenBank/DDBJ databases">
        <title>Genome sequence of Thermus parvatiensis, a thermophile isolated from a hot water spring.</title>
        <authorList>
            <person name="Tripathi C."/>
            <person name="Lal R."/>
        </authorList>
    </citation>
    <scope>NUCLEOTIDE SEQUENCE [LARGE SCALE GENOMIC DNA]</scope>
    <source>
        <strain evidence="8 9">RL</strain>
    </source>
</reference>